<keyword evidence="16" id="KW-0234">DNA repair</keyword>
<keyword evidence="6" id="KW-0540">Nuclease</keyword>
<evidence type="ECO:0000256" key="5">
    <source>
        <dbReference type="ARBA" id="ARBA00022695"/>
    </source>
</evidence>
<evidence type="ECO:0000313" key="23">
    <source>
        <dbReference type="EMBL" id="MCG2578604.1"/>
    </source>
</evidence>
<dbReference type="EMBL" id="JAKLTN010000004">
    <property type="protein sequence ID" value="MCG2578604.1"/>
    <property type="molecule type" value="Genomic_DNA"/>
</dbReference>
<evidence type="ECO:0000256" key="19">
    <source>
        <dbReference type="ARBA" id="ARBA00029943"/>
    </source>
</evidence>
<keyword evidence="5" id="KW-0548">Nucleotidyltransferase</keyword>
<evidence type="ECO:0000256" key="7">
    <source>
        <dbReference type="ARBA" id="ARBA00022723"/>
    </source>
</evidence>
<evidence type="ECO:0000256" key="21">
    <source>
        <dbReference type="SAM" id="MobiDB-lite"/>
    </source>
</evidence>
<evidence type="ECO:0000313" key="24">
    <source>
        <dbReference type="Proteomes" id="UP001165384"/>
    </source>
</evidence>
<keyword evidence="24" id="KW-1185">Reference proteome</keyword>
<dbReference type="InterPro" id="IPR052171">
    <property type="entry name" value="NHEJ_LigD"/>
</dbReference>
<evidence type="ECO:0000256" key="14">
    <source>
        <dbReference type="ARBA" id="ARBA00023125"/>
    </source>
</evidence>
<keyword evidence="15" id="KW-0233">DNA recombination</keyword>
<dbReference type="Pfam" id="PF21686">
    <property type="entry name" value="LigD_Prim-Pol"/>
    <property type="match status" value="1"/>
</dbReference>
<evidence type="ECO:0000256" key="8">
    <source>
        <dbReference type="ARBA" id="ARBA00022741"/>
    </source>
</evidence>
<feature type="compositionally biased region" description="Basic and acidic residues" evidence="21">
    <location>
        <begin position="42"/>
        <end position="51"/>
    </location>
</feature>
<dbReference type="CDD" id="cd04862">
    <property type="entry name" value="PaeLigD_Pol_like"/>
    <property type="match status" value="1"/>
</dbReference>
<dbReference type="NCBIfam" id="TIGR02777">
    <property type="entry name" value="LigD_PE_dom"/>
    <property type="match status" value="1"/>
</dbReference>
<dbReference type="InterPro" id="IPR014144">
    <property type="entry name" value="LigD_PE_domain"/>
</dbReference>
<dbReference type="InterPro" id="IPR012310">
    <property type="entry name" value="DNA_ligase_ATP-dep_cent"/>
</dbReference>
<keyword evidence="11" id="KW-0269">Exonuclease</keyword>
<dbReference type="InterPro" id="IPR014146">
    <property type="entry name" value="LigD_ligase_dom"/>
</dbReference>
<evidence type="ECO:0000256" key="9">
    <source>
        <dbReference type="ARBA" id="ARBA00022763"/>
    </source>
</evidence>
<dbReference type="RefSeq" id="WP_275711985.1">
    <property type="nucleotide sequence ID" value="NZ_JAKLTN010000004.1"/>
</dbReference>
<protein>
    <recommendedName>
        <fullName evidence="2">DNA ligase (ATP)</fullName>
        <ecNumber evidence="2">6.5.1.1</ecNumber>
    </recommendedName>
    <alternativeName>
        <fullName evidence="19">NHEJ DNA polymerase</fullName>
    </alternativeName>
</protein>
<evidence type="ECO:0000256" key="16">
    <source>
        <dbReference type="ARBA" id="ARBA00023204"/>
    </source>
</evidence>
<evidence type="ECO:0000256" key="1">
    <source>
        <dbReference type="ARBA" id="ARBA00001936"/>
    </source>
</evidence>
<dbReference type="Gene3D" id="3.30.470.30">
    <property type="entry name" value="DNA ligase/mRNA capping enzyme"/>
    <property type="match status" value="1"/>
</dbReference>
<keyword evidence="8" id="KW-0547">Nucleotide-binding</keyword>
<dbReference type="SUPFAM" id="SSF50249">
    <property type="entry name" value="Nucleic acid-binding proteins"/>
    <property type="match status" value="1"/>
</dbReference>
<sequence>MATARGKVRDKTGTAPAEDSFRLQTETGHKASRSKTEPALAEYRRKRDFTATREPAAGRARGQAMAPLYVVQKHAARRLHYDFRLELGGTLKSWAVPKGPSLDPAVRRLAVHVEDHPLAYADFEGSIPAGHYGAGEVIVWDRGVWEAADADPAAAYRAGKLKFHLLGEKLSGGWTLVRSRLPGSGGKEQWLLIKENDAAARQAADYDIVAARPDSVLGHAPLPEPDAKPDKAVAAALPARLAPTLATLVATPPAGDWRYEVKFDGYRLLARVEDGEARLFTRNGLDWTAKLPEIAAALRALDLAPSWLDGEIIVPDAAGRPDFQALQNAFERGRSADIVYCLFDLPYHAGLDLRAVPLEQRRARLESLLAGKDDRLRFSTELPAGGGDLLRSACALGLEGIIGKRAGSSYVSRRSADWIKLKCKLRQEFVIGGYSAPQGGRSGFGALLLGVHEASGALRYAGRVGTGFSEDQLHALHARMQRLAQPTPPFSPPPGRQESAGATWLAPELLCEVEFAAWTREGLVRQAVFRGLRADKPAQEIVRERPAANPGPAGKPGQGKVAGIAISHGERVIDAESGTTKRALAEFYDSIAPHLLAQLAGRPLSLLRAPEGIAGEQFFQRHAETLAIPGLHRIATVTDDEPLIGIDSRRALIGAVQMGTVEFHSWNTDFRHIERPDRIVLDLDPDPALPWARMVEATHLVLVLLDELGLAAYLKTSGGKGMHIVVPLAARQEWEPVKAFAKGIAQHLARHLPRQFVASMGPKNRVGKIFVDYLRNQQGASTVAAYSVRARPGLPVSVPISRDELETIDGAAAWNVHTLAARLAGLATDPWVGYAHRQRLTDAMRQSLGLA</sequence>
<dbReference type="SUPFAM" id="SSF56091">
    <property type="entry name" value="DNA ligase/mRNA capping enzyme, catalytic domain"/>
    <property type="match status" value="1"/>
</dbReference>
<comment type="catalytic activity">
    <reaction evidence="20">
        <text>ATP + (deoxyribonucleotide)n-3'-hydroxyl + 5'-phospho-(deoxyribonucleotide)m = (deoxyribonucleotide)n+m + AMP + diphosphate.</text>
        <dbReference type="EC" id="6.5.1.1"/>
    </reaction>
</comment>
<keyword evidence="9" id="KW-0227">DNA damage</keyword>
<dbReference type="InterPro" id="IPR012309">
    <property type="entry name" value="DNA_ligase_ATP-dep_C"/>
</dbReference>
<dbReference type="Proteomes" id="UP001165384">
    <property type="component" value="Unassembled WGS sequence"/>
</dbReference>
<evidence type="ECO:0000259" key="22">
    <source>
        <dbReference type="PROSITE" id="PS50160"/>
    </source>
</evidence>
<keyword evidence="17" id="KW-0464">Manganese</keyword>
<dbReference type="NCBIfam" id="TIGR02779">
    <property type="entry name" value="NHEJ_ligase_lig"/>
    <property type="match status" value="1"/>
</dbReference>
<dbReference type="PROSITE" id="PS50160">
    <property type="entry name" value="DNA_LIGASE_A3"/>
    <property type="match status" value="1"/>
</dbReference>
<evidence type="ECO:0000256" key="3">
    <source>
        <dbReference type="ARBA" id="ARBA00022598"/>
    </source>
</evidence>
<dbReference type="CDD" id="cd07971">
    <property type="entry name" value="OBF_DNA_ligase_LigD"/>
    <property type="match status" value="1"/>
</dbReference>
<dbReference type="PANTHER" id="PTHR42705">
    <property type="entry name" value="BIFUNCTIONAL NON-HOMOLOGOUS END JOINING PROTEIN LIGD"/>
    <property type="match status" value="1"/>
</dbReference>
<dbReference type="InterPro" id="IPR012340">
    <property type="entry name" value="NA-bd_OB-fold"/>
</dbReference>
<keyword evidence="14" id="KW-0238">DNA-binding</keyword>
<organism evidence="23 24">
    <name type="scientific">Dechloromonas hankyongensis</name>
    <dbReference type="NCBI Taxonomy" id="2908002"/>
    <lineage>
        <taxon>Bacteria</taxon>
        <taxon>Pseudomonadati</taxon>
        <taxon>Pseudomonadota</taxon>
        <taxon>Betaproteobacteria</taxon>
        <taxon>Rhodocyclales</taxon>
        <taxon>Azonexaceae</taxon>
        <taxon>Dechloromonas</taxon>
    </lineage>
</organism>
<evidence type="ECO:0000256" key="17">
    <source>
        <dbReference type="ARBA" id="ARBA00023211"/>
    </source>
</evidence>
<gene>
    <name evidence="23" type="primary">ligD</name>
    <name evidence="23" type="ORF">LZ012_16525</name>
</gene>
<dbReference type="PANTHER" id="PTHR42705:SF2">
    <property type="entry name" value="BIFUNCTIONAL NON-HOMOLOGOUS END JOINING PROTEIN LIGD"/>
    <property type="match status" value="1"/>
</dbReference>
<dbReference type="InterPro" id="IPR014143">
    <property type="entry name" value="NHEJ_ligase_prk"/>
</dbReference>
<dbReference type="InterPro" id="IPR033651">
    <property type="entry name" value="PaeLigD_Pol-like"/>
</dbReference>
<dbReference type="InterPro" id="IPR014145">
    <property type="entry name" value="LigD_pol_dom"/>
</dbReference>
<keyword evidence="4" id="KW-0808">Transferase</keyword>
<dbReference type="Gene3D" id="2.40.50.140">
    <property type="entry name" value="Nucleic acid-binding proteins"/>
    <property type="match status" value="1"/>
</dbReference>
<evidence type="ECO:0000256" key="4">
    <source>
        <dbReference type="ARBA" id="ARBA00022679"/>
    </source>
</evidence>
<dbReference type="Pfam" id="PF04679">
    <property type="entry name" value="DNA_ligase_A_C"/>
    <property type="match status" value="1"/>
</dbReference>
<evidence type="ECO:0000256" key="13">
    <source>
        <dbReference type="ARBA" id="ARBA00022932"/>
    </source>
</evidence>
<dbReference type="Pfam" id="PF13298">
    <property type="entry name" value="LigD_N"/>
    <property type="match status" value="1"/>
</dbReference>
<evidence type="ECO:0000256" key="6">
    <source>
        <dbReference type="ARBA" id="ARBA00022722"/>
    </source>
</evidence>
<feature type="domain" description="ATP-dependent DNA ligase family profile" evidence="22">
    <location>
        <begin position="331"/>
        <end position="422"/>
    </location>
</feature>
<reference evidence="23" key="1">
    <citation type="submission" date="2022-01" db="EMBL/GenBank/DDBJ databases">
        <authorList>
            <person name="Jo J.-H."/>
            <person name="Im W.-T."/>
        </authorList>
    </citation>
    <scope>NUCLEOTIDE SEQUENCE</scope>
    <source>
        <strain evidence="23">XY25</strain>
    </source>
</reference>
<feature type="region of interest" description="Disordered" evidence="21">
    <location>
        <begin position="1"/>
        <end position="58"/>
    </location>
</feature>
<dbReference type="GO" id="GO:0003910">
    <property type="term" value="F:DNA ligase (ATP) activity"/>
    <property type="evidence" value="ECO:0007669"/>
    <property type="project" value="UniProtKB-EC"/>
</dbReference>
<name>A0ABS9K697_9RHOO</name>
<evidence type="ECO:0000256" key="15">
    <source>
        <dbReference type="ARBA" id="ARBA00023172"/>
    </source>
</evidence>
<keyword evidence="12" id="KW-0067">ATP-binding</keyword>
<dbReference type="Pfam" id="PF01068">
    <property type="entry name" value="DNA_ligase_A_M"/>
    <property type="match status" value="1"/>
</dbReference>
<evidence type="ECO:0000256" key="20">
    <source>
        <dbReference type="ARBA" id="ARBA00034003"/>
    </source>
</evidence>
<dbReference type="CDD" id="cd07906">
    <property type="entry name" value="Adenylation_DNA_ligase_LigD_LigC"/>
    <property type="match status" value="1"/>
</dbReference>
<dbReference type="NCBIfam" id="TIGR02778">
    <property type="entry name" value="ligD_pol"/>
    <property type="match status" value="1"/>
</dbReference>
<keyword evidence="10" id="KW-0378">Hydrolase</keyword>
<dbReference type="Gene3D" id="3.90.920.10">
    <property type="entry name" value="DNA primase, PRIM domain"/>
    <property type="match status" value="1"/>
</dbReference>
<dbReference type="EC" id="6.5.1.1" evidence="2"/>
<evidence type="ECO:0000256" key="10">
    <source>
        <dbReference type="ARBA" id="ARBA00022801"/>
    </source>
</evidence>
<evidence type="ECO:0000256" key="11">
    <source>
        <dbReference type="ARBA" id="ARBA00022839"/>
    </source>
</evidence>
<keyword evidence="7" id="KW-0479">Metal-binding</keyword>
<comment type="cofactor">
    <cofactor evidence="1">
        <name>Mn(2+)</name>
        <dbReference type="ChEBI" id="CHEBI:29035"/>
    </cofactor>
</comment>
<evidence type="ECO:0000256" key="12">
    <source>
        <dbReference type="ARBA" id="ARBA00022840"/>
    </source>
</evidence>
<dbReference type="Gene3D" id="3.30.1490.70">
    <property type="match status" value="1"/>
</dbReference>
<dbReference type="NCBIfam" id="TIGR02776">
    <property type="entry name" value="NHEJ_ligase_prk"/>
    <property type="match status" value="1"/>
</dbReference>
<evidence type="ECO:0000256" key="2">
    <source>
        <dbReference type="ARBA" id="ARBA00012727"/>
    </source>
</evidence>
<keyword evidence="13" id="KW-0239">DNA-directed DNA polymerase</keyword>
<keyword evidence="3 23" id="KW-0436">Ligase</keyword>
<evidence type="ECO:0000256" key="18">
    <source>
        <dbReference type="ARBA" id="ARBA00023268"/>
    </source>
</evidence>
<accession>A0ABS9K697</accession>
<proteinExistence type="predicted"/>
<keyword evidence="18" id="KW-0511">Multifunctional enzyme</keyword>
<comment type="caution">
    <text evidence="23">The sequence shown here is derived from an EMBL/GenBank/DDBJ whole genome shotgun (WGS) entry which is preliminary data.</text>
</comment>